<evidence type="ECO:0000313" key="7">
    <source>
        <dbReference type="Proteomes" id="UP001596058"/>
    </source>
</evidence>
<reference evidence="7" key="1">
    <citation type="journal article" date="2019" name="Int. J. Syst. Evol. Microbiol.">
        <title>The Global Catalogue of Microorganisms (GCM) 10K type strain sequencing project: providing services to taxonomists for standard genome sequencing and annotation.</title>
        <authorList>
            <consortium name="The Broad Institute Genomics Platform"/>
            <consortium name="The Broad Institute Genome Sequencing Center for Infectious Disease"/>
            <person name="Wu L."/>
            <person name="Ma J."/>
        </authorList>
    </citation>
    <scope>NUCLEOTIDE SEQUENCE [LARGE SCALE GENOMIC DNA]</scope>
    <source>
        <strain evidence="7">CCUG 53903</strain>
    </source>
</reference>
<dbReference type="RefSeq" id="WP_379514847.1">
    <property type="nucleotide sequence ID" value="NZ_JBHSPA010000020.1"/>
</dbReference>
<evidence type="ECO:0000256" key="4">
    <source>
        <dbReference type="PROSITE-ProRule" id="PRU00335"/>
    </source>
</evidence>
<feature type="DNA-binding region" description="H-T-H motif" evidence="4">
    <location>
        <begin position="33"/>
        <end position="52"/>
    </location>
</feature>
<keyword evidence="3" id="KW-0804">Transcription</keyword>
<feature type="domain" description="HTH tetR-type" evidence="5">
    <location>
        <begin position="10"/>
        <end position="70"/>
    </location>
</feature>
<dbReference type="EMBL" id="JBHSPA010000020">
    <property type="protein sequence ID" value="MFC5825324.1"/>
    <property type="molecule type" value="Genomic_DNA"/>
</dbReference>
<protein>
    <submittedName>
        <fullName evidence="6">TetR/AcrR family transcriptional regulator</fullName>
    </submittedName>
</protein>
<dbReference type="Proteomes" id="UP001596058">
    <property type="component" value="Unassembled WGS sequence"/>
</dbReference>
<evidence type="ECO:0000259" key="5">
    <source>
        <dbReference type="PROSITE" id="PS50977"/>
    </source>
</evidence>
<name>A0ABW1CHW9_9ACTN</name>
<dbReference type="PROSITE" id="PS50977">
    <property type="entry name" value="HTH_TETR_2"/>
    <property type="match status" value="1"/>
</dbReference>
<keyword evidence="1" id="KW-0805">Transcription regulation</keyword>
<organism evidence="6 7">
    <name type="scientific">Nonomuraea insulae</name>
    <dbReference type="NCBI Taxonomy" id="1616787"/>
    <lineage>
        <taxon>Bacteria</taxon>
        <taxon>Bacillati</taxon>
        <taxon>Actinomycetota</taxon>
        <taxon>Actinomycetes</taxon>
        <taxon>Streptosporangiales</taxon>
        <taxon>Streptosporangiaceae</taxon>
        <taxon>Nonomuraea</taxon>
    </lineage>
</organism>
<comment type="caution">
    <text evidence="6">The sequence shown here is derived from an EMBL/GenBank/DDBJ whole genome shotgun (WGS) entry which is preliminary data.</text>
</comment>
<proteinExistence type="predicted"/>
<keyword evidence="7" id="KW-1185">Reference proteome</keyword>
<evidence type="ECO:0000256" key="3">
    <source>
        <dbReference type="ARBA" id="ARBA00023163"/>
    </source>
</evidence>
<dbReference type="SUPFAM" id="SSF46689">
    <property type="entry name" value="Homeodomain-like"/>
    <property type="match status" value="1"/>
</dbReference>
<dbReference type="PANTHER" id="PTHR30055:SF234">
    <property type="entry name" value="HTH-TYPE TRANSCRIPTIONAL REGULATOR BETI"/>
    <property type="match status" value="1"/>
</dbReference>
<keyword evidence="2 4" id="KW-0238">DNA-binding</keyword>
<evidence type="ECO:0000256" key="1">
    <source>
        <dbReference type="ARBA" id="ARBA00023015"/>
    </source>
</evidence>
<sequence>MASTRAERAASTRSKLLDAAIELFLDKPYDEVSVHDLASAAGVAYGLVAHHFGNKRGIHLEAMRQIARGLEQGPPPPGPAGTRIRQFVHHHFASIQQNPAAYLGLMLGADPDSRAIIDSATQLAIQATGEILDLDPERPAVRLALRSWFGAVGAAAIVWLQDGRLFPAEDLVEMVIATLAELLRQAARLDPAFDPTSVLAALGRPAGPTAAPGHG</sequence>
<dbReference type="InterPro" id="IPR050109">
    <property type="entry name" value="HTH-type_TetR-like_transc_reg"/>
</dbReference>
<evidence type="ECO:0000256" key="2">
    <source>
        <dbReference type="ARBA" id="ARBA00023125"/>
    </source>
</evidence>
<dbReference type="InterPro" id="IPR009057">
    <property type="entry name" value="Homeodomain-like_sf"/>
</dbReference>
<dbReference type="InterPro" id="IPR001647">
    <property type="entry name" value="HTH_TetR"/>
</dbReference>
<dbReference type="Gene3D" id="1.10.357.10">
    <property type="entry name" value="Tetracycline Repressor, domain 2"/>
    <property type="match status" value="1"/>
</dbReference>
<accession>A0ABW1CHW9</accession>
<dbReference type="Pfam" id="PF00440">
    <property type="entry name" value="TetR_N"/>
    <property type="match status" value="1"/>
</dbReference>
<dbReference type="PRINTS" id="PR00455">
    <property type="entry name" value="HTHTETR"/>
</dbReference>
<evidence type="ECO:0000313" key="6">
    <source>
        <dbReference type="EMBL" id="MFC5825324.1"/>
    </source>
</evidence>
<dbReference type="PANTHER" id="PTHR30055">
    <property type="entry name" value="HTH-TYPE TRANSCRIPTIONAL REGULATOR RUTR"/>
    <property type="match status" value="1"/>
</dbReference>
<gene>
    <name evidence="6" type="ORF">ACFPZ3_15790</name>
</gene>